<dbReference type="Proteomes" id="UP000295192">
    <property type="component" value="Unassembled WGS sequence"/>
</dbReference>
<name>A0A484B865_DRONA</name>
<feature type="transmembrane region" description="Helical" evidence="1">
    <location>
        <begin position="20"/>
        <end position="44"/>
    </location>
</feature>
<evidence type="ECO:0000313" key="2">
    <source>
        <dbReference type="EMBL" id="TDG45067.1"/>
    </source>
</evidence>
<evidence type="ECO:0008006" key="4">
    <source>
        <dbReference type="Google" id="ProtNLM"/>
    </source>
</evidence>
<keyword evidence="1" id="KW-0472">Membrane</keyword>
<feature type="transmembrane region" description="Helical" evidence="1">
    <location>
        <begin position="121"/>
        <end position="144"/>
    </location>
</feature>
<keyword evidence="1" id="KW-1133">Transmembrane helix</keyword>
<sequence>MPKPLVKSCCLCQSTRNGSIISGTLAIILSIITIIVIFTARVHFKTIIFDFIPNNIVKIILVVNLCMTILISLLMMFGVVKRNHYLMVPWVVLGIMIAIGLLISVIYTAVVFFIDGFVLTGVLWLIFGLICCAILTYCWCVVYSEYANLAEESERGRYNKQPYRR</sequence>
<reference evidence="2 3" key="1">
    <citation type="journal article" date="2019" name="J. Hered.">
        <title>An Improved Genome Assembly for Drosophila navojoa, the Basal Species in the mojavensis Cluster.</title>
        <authorList>
            <person name="Vanderlinde T."/>
            <person name="Dupim E.G."/>
            <person name="Nazario-Yepiz N.O."/>
            <person name="Carvalho A.B."/>
        </authorList>
    </citation>
    <scope>NUCLEOTIDE SEQUENCE [LARGE SCALE GENOMIC DNA]</scope>
    <source>
        <strain evidence="2">Navoj_Jal97</strain>
        <tissue evidence="2">Whole organism</tissue>
    </source>
</reference>
<feature type="transmembrane region" description="Helical" evidence="1">
    <location>
        <begin position="56"/>
        <end position="78"/>
    </location>
</feature>
<accession>A0A484B865</accession>
<dbReference type="AlphaFoldDB" id="A0A484B865"/>
<organism evidence="2 3">
    <name type="scientific">Drosophila navojoa</name>
    <name type="common">Fruit fly</name>
    <dbReference type="NCBI Taxonomy" id="7232"/>
    <lineage>
        <taxon>Eukaryota</taxon>
        <taxon>Metazoa</taxon>
        <taxon>Ecdysozoa</taxon>
        <taxon>Arthropoda</taxon>
        <taxon>Hexapoda</taxon>
        <taxon>Insecta</taxon>
        <taxon>Pterygota</taxon>
        <taxon>Neoptera</taxon>
        <taxon>Endopterygota</taxon>
        <taxon>Diptera</taxon>
        <taxon>Brachycera</taxon>
        <taxon>Muscomorpha</taxon>
        <taxon>Ephydroidea</taxon>
        <taxon>Drosophilidae</taxon>
        <taxon>Drosophila</taxon>
    </lineage>
</organism>
<dbReference type="PANTHER" id="PTHR34609:SF17">
    <property type="entry name" value="GEO08273P1-RELATED"/>
    <property type="match status" value="1"/>
</dbReference>
<dbReference type="OMA" id="KCCCCAS"/>
<dbReference type="STRING" id="7232.A0A484B865"/>
<dbReference type="OrthoDB" id="8190053at2759"/>
<protein>
    <recommendedName>
        <fullName evidence="4">MARVEL domain-containing protein</fullName>
    </recommendedName>
</protein>
<gene>
    <name evidence="2" type="ORF">AWZ03_008492</name>
</gene>
<feature type="transmembrane region" description="Helical" evidence="1">
    <location>
        <begin position="90"/>
        <end position="114"/>
    </location>
</feature>
<evidence type="ECO:0000256" key="1">
    <source>
        <dbReference type="SAM" id="Phobius"/>
    </source>
</evidence>
<proteinExistence type="predicted"/>
<dbReference type="InterPro" id="IPR053077">
    <property type="entry name" value="MARVEL_domain_protein_3"/>
</dbReference>
<keyword evidence="1" id="KW-0812">Transmembrane</keyword>
<dbReference type="KEGG" id="dnv:108650977"/>
<comment type="caution">
    <text evidence="2">The sequence shown here is derived from an EMBL/GenBank/DDBJ whole genome shotgun (WGS) entry which is preliminary data.</text>
</comment>
<evidence type="ECO:0000313" key="3">
    <source>
        <dbReference type="Proteomes" id="UP000295192"/>
    </source>
</evidence>
<dbReference type="PANTHER" id="PTHR34609">
    <property type="entry name" value="GEO08273P1-RELATED"/>
    <property type="match status" value="1"/>
</dbReference>
<dbReference type="EMBL" id="LSRL02000086">
    <property type="protein sequence ID" value="TDG45067.1"/>
    <property type="molecule type" value="Genomic_DNA"/>
</dbReference>
<keyword evidence="3" id="KW-1185">Reference proteome</keyword>